<dbReference type="Proteomes" id="UP001371218">
    <property type="component" value="Unassembled WGS sequence"/>
</dbReference>
<sequence>MSLIRNLLGNMVSKPAKEQSELATTRPQLTPQAWLNELFKRHGVTSTTQDDWVLPNAELPGVRGVWHPSEKHGRLDIQVLVRNGVVIEESFGGIGAGDLGLADGLQNFTINSFHVLLSALWRHHHPDQVEAEAWTVAGRRFIAFIGNVGTRSSTDAAPLIPAGMLTLLREAIQSEPLEHNLHWFRFYVGHVKGDFTFEALKDNEPWPKGMRALEACGWATRDAFYSARMFVVLREECDEVQSSEVHPSRGCESKP</sequence>
<comment type="caution">
    <text evidence="1">The sequence shown here is derived from an EMBL/GenBank/DDBJ whole genome shotgun (WGS) entry which is preliminary data.</text>
</comment>
<dbReference type="InterPro" id="IPR045929">
    <property type="entry name" value="DUF6348"/>
</dbReference>
<evidence type="ECO:0000313" key="2">
    <source>
        <dbReference type="Proteomes" id="UP001371218"/>
    </source>
</evidence>
<reference evidence="1 2" key="1">
    <citation type="submission" date="2024-04" db="EMBL/GenBank/DDBJ databases">
        <title>Novel species of the genus Ideonella isolated from streams.</title>
        <authorList>
            <person name="Lu H."/>
        </authorList>
    </citation>
    <scope>NUCLEOTIDE SEQUENCE [LARGE SCALE GENOMIC DNA]</scope>
    <source>
        <strain evidence="1 2">DXS29W</strain>
    </source>
</reference>
<dbReference type="Pfam" id="PF19875">
    <property type="entry name" value="DUF6348"/>
    <property type="match status" value="1"/>
</dbReference>
<keyword evidence="2" id="KW-1185">Reference proteome</keyword>
<gene>
    <name evidence="1" type="ORF">AACH06_06490</name>
</gene>
<dbReference type="EMBL" id="JBBUTG010000003">
    <property type="protein sequence ID" value="MEK8030469.1"/>
    <property type="molecule type" value="Genomic_DNA"/>
</dbReference>
<accession>A0ABU9BL24</accession>
<organism evidence="1 2">
    <name type="scientific">Ideonella lacteola</name>
    <dbReference type="NCBI Taxonomy" id="2984193"/>
    <lineage>
        <taxon>Bacteria</taxon>
        <taxon>Pseudomonadati</taxon>
        <taxon>Pseudomonadota</taxon>
        <taxon>Betaproteobacteria</taxon>
        <taxon>Burkholderiales</taxon>
        <taxon>Sphaerotilaceae</taxon>
        <taxon>Ideonella</taxon>
    </lineage>
</organism>
<evidence type="ECO:0000313" key="1">
    <source>
        <dbReference type="EMBL" id="MEK8030469.1"/>
    </source>
</evidence>
<name>A0ABU9BL24_9BURK</name>
<protein>
    <submittedName>
        <fullName evidence="1">DUF6348 family protein</fullName>
    </submittedName>
</protein>
<dbReference type="RefSeq" id="WP_341424836.1">
    <property type="nucleotide sequence ID" value="NZ_JBBUTG010000003.1"/>
</dbReference>
<proteinExistence type="predicted"/>